<dbReference type="InterPro" id="IPR002510">
    <property type="entry name" value="Metalloprtase-TldD/E_N"/>
</dbReference>
<accession>A8F4G4</accession>
<comment type="similarity">
    <text evidence="1">Belongs to the peptidase U62 family.</text>
</comment>
<dbReference type="PANTHER" id="PTHR43421">
    <property type="entry name" value="METALLOPROTEASE PMBA"/>
    <property type="match status" value="1"/>
</dbReference>
<dbReference type="InterPro" id="IPR047657">
    <property type="entry name" value="PmbA"/>
</dbReference>
<dbReference type="HOGENOM" id="CLU_026425_4_0_0"/>
<dbReference type="AlphaFoldDB" id="A8F4G4"/>
<organism evidence="5 6">
    <name type="scientific">Pseudothermotoga lettingae (strain ATCC BAA-301 / DSM 14385 / NBRC 107922 / TMO)</name>
    <name type="common">Thermotoga lettingae</name>
    <dbReference type="NCBI Taxonomy" id="416591"/>
    <lineage>
        <taxon>Bacteria</taxon>
        <taxon>Thermotogati</taxon>
        <taxon>Thermotogota</taxon>
        <taxon>Thermotogae</taxon>
        <taxon>Thermotogales</taxon>
        <taxon>Thermotogaceae</taxon>
        <taxon>Pseudothermotoga</taxon>
    </lineage>
</organism>
<keyword evidence="6" id="KW-1185">Reference proteome</keyword>
<dbReference type="Gene3D" id="3.30.2290.10">
    <property type="entry name" value="PmbA/TldD superfamily"/>
    <property type="match status" value="1"/>
</dbReference>
<reference evidence="5 6" key="1">
    <citation type="submission" date="2007-08" db="EMBL/GenBank/DDBJ databases">
        <title>Complete sequence of Thermotoga lettingae TMO.</title>
        <authorList>
            <consortium name="US DOE Joint Genome Institute"/>
            <person name="Copeland A."/>
            <person name="Lucas S."/>
            <person name="Lapidus A."/>
            <person name="Barry K."/>
            <person name="Glavina del Rio T."/>
            <person name="Dalin E."/>
            <person name="Tice H."/>
            <person name="Pitluck S."/>
            <person name="Foster B."/>
            <person name="Bruce D."/>
            <person name="Schmutz J."/>
            <person name="Larimer F."/>
            <person name="Land M."/>
            <person name="Hauser L."/>
            <person name="Kyrpides N."/>
            <person name="Mikhailova N."/>
            <person name="Nelson K."/>
            <person name="Gogarten J.P."/>
            <person name="Noll K."/>
            <person name="Richardson P."/>
        </authorList>
    </citation>
    <scope>NUCLEOTIDE SEQUENCE [LARGE SCALE GENOMIC DNA]</scope>
    <source>
        <strain evidence="6">ATCC BAA-301 / DSM 14385 / NBRC 107922 / TMO</strain>
    </source>
</reference>
<dbReference type="GO" id="GO:0006508">
    <property type="term" value="P:proteolysis"/>
    <property type="evidence" value="ECO:0007669"/>
    <property type="project" value="InterPro"/>
</dbReference>
<evidence type="ECO:0000313" key="5">
    <source>
        <dbReference type="EMBL" id="ABV33048.1"/>
    </source>
</evidence>
<dbReference type="InterPro" id="IPR036059">
    <property type="entry name" value="TldD/PmbA_sf"/>
</dbReference>
<dbReference type="Pfam" id="PF19290">
    <property type="entry name" value="PmbA_TldD_2nd"/>
    <property type="match status" value="1"/>
</dbReference>
<dbReference type="GO" id="GO:0008237">
    <property type="term" value="F:metallopeptidase activity"/>
    <property type="evidence" value="ECO:0007669"/>
    <property type="project" value="InterPro"/>
</dbReference>
<dbReference type="RefSeq" id="WP_012002529.1">
    <property type="nucleotide sequence ID" value="NC_009828.1"/>
</dbReference>
<gene>
    <name evidence="5" type="ordered locus">Tlet_0481</name>
</gene>
<dbReference type="PANTHER" id="PTHR43421:SF1">
    <property type="entry name" value="METALLOPROTEASE PMBA"/>
    <property type="match status" value="1"/>
</dbReference>
<dbReference type="KEGG" id="tle:Tlet_0481"/>
<evidence type="ECO:0000256" key="1">
    <source>
        <dbReference type="ARBA" id="ARBA00005836"/>
    </source>
</evidence>
<dbReference type="OrthoDB" id="9803618at2"/>
<evidence type="ECO:0000259" key="2">
    <source>
        <dbReference type="Pfam" id="PF01523"/>
    </source>
</evidence>
<name>A8F4G4_PSELT</name>
<dbReference type="InterPro" id="IPR045569">
    <property type="entry name" value="Metalloprtase-TldD/E_C"/>
</dbReference>
<dbReference type="eggNOG" id="COG0312">
    <property type="taxonomic scope" value="Bacteria"/>
</dbReference>
<dbReference type="SUPFAM" id="SSF111283">
    <property type="entry name" value="Putative modulator of DNA gyrase, PmbA/TldD"/>
    <property type="match status" value="1"/>
</dbReference>
<dbReference type="STRING" id="416591.Tlet_0481"/>
<dbReference type="EMBL" id="CP000812">
    <property type="protein sequence ID" value="ABV33048.1"/>
    <property type="molecule type" value="Genomic_DNA"/>
</dbReference>
<protein>
    <submittedName>
        <fullName evidence="5">Peptidase U62 modulator of DNA gyrase</fullName>
    </submittedName>
</protein>
<feature type="domain" description="Metalloprotease TldD/E C-terminal" evidence="3">
    <location>
        <begin position="225"/>
        <end position="440"/>
    </location>
</feature>
<dbReference type="Pfam" id="PF19289">
    <property type="entry name" value="PmbA_TldD_3rd"/>
    <property type="match status" value="1"/>
</dbReference>
<dbReference type="GO" id="GO:0005829">
    <property type="term" value="C:cytosol"/>
    <property type="evidence" value="ECO:0007669"/>
    <property type="project" value="TreeGrafter"/>
</dbReference>
<sequence>MKIDDFRDKVFLLAKKKGFDDSQLLLTNRKEFGVVISKQNIENYTDAESFKIVFKGIKNGKSSFSTSEILDEKTAEFLVESAYENLEVTDTLEEDVIYDGSGEYSPAQNFVDEFERISVKEKIDFAKMMEQKALSVDKRITMVIMSAYEHERRNITLFNTSGLQLKESTGLGAAFIYLIASDGQKPKRGTKVCFASKPSDIDFEEVVSQAANEALSQLGASSVSSGKYRAILRRDVFAELFTAFLPIFSAENVQKGLSPLKGKLGVQIASEKLTLIEDPLSNKTPVRRSFDNEGVPTMKKEFVKDGTLTTYFHSLKSAKKDGVLPTGNVFESKCVPLNVIVEPGSKSFDDLLKELDSGLVITALDGLHSGVRTVSGDFSVSALGYQVEGGKIVKPVEQITISGNFIDLLRRIEGVGNDIKLVSDSFYTPSVLVEFLDVAGD</sequence>
<dbReference type="InterPro" id="IPR035068">
    <property type="entry name" value="TldD/PmbA_N"/>
</dbReference>
<feature type="domain" description="Metalloprotease TldD/E central" evidence="4">
    <location>
        <begin position="113"/>
        <end position="218"/>
    </location>
</feature>
<evidence type="ECO:0000259" key="4">
    <source>
        <dbReference type="Pfam" id="PF19290"/>
    </source>
</evidence>
<evidence type="ECO:0000259" key="3">
    <source>
        <dbReference type="Pfam" id="PF19289"/>
    </source>
</evidence>
<proteinExistence type="inferred from homology"/>
<reference evidence="5 6" key="2">
    <citation type="journal article" date="2009" name="Proc. Natl. Acad. Sci. U.S.A.">
        <title>On the chimeric nature, thermophilic origin, and phylogenetic placement of the Thermotogales.</title>
        <authorList>
            <person name="Zhaxybayeva O."/>
            <person name="Swithers K.S."/>
            <person name="Lapierre P."/>
            <person name="Fournier G.P."/>
            <person name="Bickhart D.M."/>
            <person name="DeBoy R.T."/>
            <person name="Nelson K.E."/>
            <person name="Nesbo C.L."/>
            <person name="Doolittle W.F."/>
            <person name="Gogarten J.P."/>
            <person name="Noll K.M."/>
        </authorList>
    </citation>
    <scope>NUCLEOTIDE SEQUENCE [LARGE SCALE GENOMIC DNA]</scope>
    <source>
        <strain evidence="6">ATCC BAA-301 / DSM 14385 / NBRC 107922 / TMO</strain>
    </source>
</reference>
<evidence type="ECO:0000313" key="6">
    <source>
        <dbReference type="Proteomes" id="UP000002016"/>
    </source>
</evidence>
<feature type="domain" description="Metalloprotease TldD/E N-terminal" evidence="2">
    <location>
        <begin position="26"/>
        <end position="85"/>
    </location>
</feature>
<dbReference type="Pfam" id="PF01523">
    <property type="entry name" value="PmbA_TldD_1st"/>
    <property type="match status" value="1"/>
</dbReference>
<dbReference type="InterPro" id="IPR045570">
    <property type="entry name" value="Metalloprtase-TldD/E_cen_dom"/>
</dbReference>
<dbReference type="Proteomes" id="UP000002016">
    <property type="component" value="Chromosome"/>
</dbReference>